<dbReference type="PANTHER" id="PTHR47691">
    <property type="entry name" value="REGULATOR-RELATED"/>
    <property type="match status" value="1"/>
</dbReference>
<organism evidence="6">
    <name type="scientific">hydrothermal vent metagenome</name>
    <dbReference type="NCBI Taxonomy" id="652676"/>
    <lineage>
        <taxon>unclassified sequences</taxon>
        <taxon>metagenomes</taxon>
        <taxon>ecological metagenomes</taxon>
    </lineage>
</organism>
<comment type="similarity">
    <text evidence="1">Belongs to the AfsR/DnrI/RedD regulatory family.</text>
</comment>
<dbReference type="CDD" id="cd15831">
    <property type="entry name" value="BTAD"/>
    <property type="match status" value="1"/>
</dbReference>
<dbReference type="SMART" id="SM00862">
    <property type="entry name" value="Trans_reg_C"/>
    <property type="match status" value="1"/>
</dbReference>
<dbReference type="InterPro" id="IPR058852">
    <property type="entry name" value="HTH_77"/>
</dbReference>
<evidence type="ECO:0000256" key="3">
    <source>
        <dbReference type="ARBA" id="ARBA00023125"/>
    </source>
</evidence>
<dbReference type="PRINTS" id="PR00364">
    <property type="entry name" value="DISEASERSIST"/>
</dbReference>
<dbReference type="FunFam" id="1.25.40.10:FF:000222">
    <property type="entry name" value="SARP family transcriptional regulator"/>
    <property type="match status" value="1"/>
</dbReference>
<dbReference type="SUPFAM" id="SSF48452">
    <property type="entry name" value="TPR-like"/>
    <property type="match status" value="1"/>
</dbReference>
<dbReference type="GO" id="GO:0000160">
    <property type="term" value="P:phosphorelay signal transduction system"/>
    <property type="evidence" value="ECO:0007669"/>
    <property type="project" value="InterPro"/>
</dbReference>
<dbReference type="Gene3D" id="1.10.10.10">
    <property type="entry name" value="Winged helix-like DNA-binding domain superfamily/Winged helix DNA-binding domain"/>
    <property type="match status" value="2"/>
</dbReference>
<dbReference type="Pfam" id="PF25872">
    <property type="entry name" value="HTH_77"/>
    <property type="match status" value="1"/>
</dbReference>
<evidence type="ECO:0000259" key="5">
    <source>
        <dbReference type="PROSITE" id="PS51755"/>
    </source>
</evidence>
<reference evidence="6" key="1">
    <citation type="submission" date="2018-06" db="EMBL/GenBank/DDBJ databases">
        <authorList>
            <person name="Zhirakovskaya E."/>
        </authorList>
    </citation>
    <scope>NUCLEOTIDE SEQUENCE</scope>
</reference>
<gene>
    <name evidence="6" type="ORF">MNBD_ACTINO01-1758</name>
</gene>
<dbReference type="Pfam" id="PF03704">
    <property type="entry name" value="BTAD"/>
    <property type="match status" value="1"/>
</dbReference>
<dbReference type="InterPro" id="IPR001867">
    <property type="entry name" value="OmpR/PhoB-type_DNA-bd"/>
</dbReference>
<dbReference type="EMBL" id="UOEI01000211">
    <property type="protein sequence ID" value="VAV97541.1"/>
    <property type="molecule type" value="Genomic_DNA"/>
</dbReference>
<dbReference type="Pfam" id="PF13191">
    <property type="entry name" value="AAA_16"/>
    <property type="match status" value="1"/>
</dbReference>
<evidence type="ECO:0000256" key="1">
    <source>
        <dbReference type="ARBA" id="ARBA00005820"/>
    </source>
</evidence>
<dbReference type="Gene3D" id="3.40.50.300">
    <property type="entry name" value="P-loop containing nucleotide triphosphate hydrolases"/>
    <property type="match status" value="1"/>
</dbReference>
<evidence type="ECO:0000256" key="2">
    <source>
        <dbReference type="ARBA" id="ARBA00023015"/>
    </source>
</evidence>
<dbReference type="InterPro" id="IPR011990">
    <property type="entry name" value="TPR-like_helical_dom_sf"/>
</dbReference>
<protein>
    <submittedName>
        <fullName evidence="6">Transcriptional regulator, AfsR family</fullName>
    </submittedName>
</protein>
<dbReference type="PANTHER" id="PTHR47691:SF3">
    <property type="entry name" value="HTH-TYPE TRANSCRIPTIONAL REGULATOR RV0890C-RELATED"/>
    <property type="match status" value="1"/>
</dbReference>
<dbReference type="InterPro" id="IPR005158">
    <property type="entry name" value="BTAD"/>
</dbReference>
<dbReference type="Gene3D" id="1.25.40.10">
    <property type="entry name" value="Tetratricopeptide repeat domain"/>
    <property type="match status" value="1"/>
</dbReference>
<dbReference type="GO" id="GO:0006355">
    <property type="term" value="P:regulation of DNA-templated transcription"/>
    <property type="evidence" value="ECO:0007669"/>
    <property type="project" value="InterPro"/>
</dbReference>
<dbReference type="SUPFAM" id="SSF46894">
    <property type="entry name" value="C-terminal effector domain of the bipartite response regulators"/>
    <property type="match status" value="1"/>
</dbReference>
<dbReference type="InterPro" id="IPR036388">
    <property type="entry name" value="WH-like_DNA-bd_sf"/>
</dbReference>
<dbReference type="AlphaFoldDB" id="A0A3B0S2Z7"/>
<dbReference type="GO" id="GO:0003677">
    <property type="term" value="F:DNA binding"/>
    <property type="evidence" value="ECO:0007669"/>
    <property type="project" value="UniProtKB-KW"/>
</dbReference>
<accession>A0A3B0S2Z7</accession>
<dbReference type="PROSITE" id="PS51755">
    <property type="entry name" value="OMPR_PHOB"/>
    <property type="match status" value="1"/>
</dbReference>
<keyword evidence="3" id="KW-0238">DNA-binding</keyword>
<feature type="domain" description="OmpR/PhoB-type" evidence="5">
    <location>
        <begin position="1"/>
        <end position="96"/>
    </location>
</feature>
<dbReference type="InterPro" id="IPR016032">
    <property type="entry name" value="Sig_transdc_resp-reg_C-effctor"/>
</dbReference>
<evidence type="ECO:0000313" key="6">
    <source>
        <dbReference type="EMBL" id="VAV97541.1"/>
    </source>
</evidence>
<dbReference type="SUPFAM" id="SSF52540">
    <property type="entry name" value="P-loop containing nucleoside triphosphate hydrolases"/>
    <property type="match status" value="1"/>
</dbReference>
<name>A0A3B0S2Z7_9ZZZZ</name>
<dbReference type="InterPro" id="IPR041664">
    <property type="entry name" value="AAA_16"/>
</dbReference>
<proteinExistence type="inferred from homology"/>
<feature type="non-terminal residue" evidence="6">
    <location>
        <position position="637"/>
    </location>
</feature>
<dbReference type="InterPro" id="IPR027417">
    <property type="entry name" value="P-loop_NTPase"/>
</dbReference>
<keyword evidence="2" id="KW-0805">Transcription regulation</keyword>
<dbReference type="Pfam" id="PF00486">
    <property type="entry name" value="Trans_reg_C"/>
    <property type="match status" value="1"/>
</dbReference>
<evidence type="ECO:0000256" key="4">
    <source>
        <dbReference type="ARBA" id="ARBA00023163"/>
    </source>
</evidence>
<dbReference type="GO" id="GO:0016887">
    <property type="term" value="F:ATP hydrolysis activity"/>
    <property type="evidence" value="ECO:0007669"/>
    <property type="project" value="InterPro"/>
</dbReference>
<keyword evidence="4" id="KW-0804">Transcription</keyword>
<sequence>MGQDLEFLVLGPIDVVAGGKSVVPASARQRDLLALLLLDANTAVSSDRLIDRLWHGEPPATARSALQTYIARLRKIIDGYPTAEIVTVSDGYRLDIAEQTIDAFRFEEFSRRGRESLLAGSARTAIETLDAALDLWRGDVLADVRHLEGVHAEVTRLEELRSHVTGTLIDAELAFGNHLEMIPRLEKLVEEDPLSERTWARLMLALYRGGRQSDALRAYQRVADILGEELGIEPGPELYNLEERILLQDPSLTREADGTSPRTNLERPVTSFVGRRREIERLIELVGSRPLVTLTGPGGAGKTRLAREVGERVLASYADGVWFVDLSSIQDDRQVPFTIAETLGVTEQPDLPAVDLVAKYLEHRSLLLILDNCEHVLEPTASLARSLLARCPHLTVLATSRQRLGIEGETTWTVPPLSFPGHGASTPVPGEHEAIDLFVERARLVDTGFELSEANGPHVVAICRRLDGLPLAIELAAARVDVLSLADIEHRLGENFSLLERRTRFQPMRHSTLDTAVRWSYDLLDDEERQLFERLSVFAGGFLIGDAEVVCSDDRLDRSDVFDVLTRLVDKSLVVAHTSEGPRTRYSMLEPLRAFAADMLAHGPHRAVVAARHAHRFLTVAQEAEPELRGVNQREWL</sequence>
<dbReference type="SMART" id="SM01043">
    <property type="entry name" value="BTAD"/>
    <property type="match status" value="1"/>
</dbReference>